<dbReference type="Proteomes" id="UP000729913">
    <property type="component" value="Unassembled WGS sequence"/>
</dbReference>
<dbReference type="PANTHER" id="PTHR43115">
    <property type="entry name" value="DEHYDROGENASE/REDUCTASE SDR FAMILY MEMBER 11"/>
    <property type="match status" value="1"/>
</dbReference>
<keyword evidence="2" id="KW-0560">Oxidoreductase</keyword>
<comment type="caution">
    <text evidence="3">The sequence shown here is derived from an EMBL/GenBank/DDBJ whole genome shotgun (WGS) entry which is preliminary data.</text>
</comment>
<protein>
    <submittedName>
        <fullName evidence="3">Uncharacterized protein</fullName>
    </submittedName>
</protein>
<proteinExistence type="inferred from homology"/>
<dbReference type="AlphaFoldDB" id="A0A8J5R5A7"/>
<keyword evidence="4" id="KW-1185">Reference proteome</keyword>
<sequence length="248" mass="27545">MDRWVGKIAIVSGVSSGIGELLARELVFAGVNVLGLARRENKLQELSKSLKNTKGAFHYLKCDVCNEQDILDAFAYVEKNFGRLDILINNAAVLIDNSFENGKTEDYRSLLETNILAPALFIREALKLIRKHKNDAYIVNINSICGLNATAVDLPMGLYPASKFAMTAMNETLKKEIKENNDKIRVTAIHPGVTSTELFFSSELHRNIYNTTSYLKPKNVVDCIMFALSAPPHVQIDELVVTGVANKK</sequence>
<accession>A0A8J5R5A7</accession>
<organism evidence="3 4">
    <name type="scientific">Cotesia typhae</name>
    <dbReference type="NCBI Taxonomy" id="2053667"/>
    <lineage>
        <taxon>Eukaryota</taxon>
        <taxon>Metazoa</taxon>
        <taxon>Ecdysozoa</taxon>
        <taxon>Arthropoda</taxon>
        <taxon>Hexapoda</taxon>
        <taxon>Insecta</taxon>
        <taxon>Pterygota</taxon>
        <taxon>Neoptera</taxon>
        <taxon>Endopterygota</taxon>
        <taxon>Hymenoptera</taxon>
        <taxon>Apocrita</taxon>
        <taxon>Ichneumonoidea</taxon>
        <taxon>Braconidae</taxon>
        <taxon>Microgastrinae</taxon>
        <taxon>Cotesia</taxon>
    </lineage>
</organism>
<dbReference type="OrthoDB" id="1933717at2759"/>
<dbReference type="Pfam" id="PF00106">
    <property type="entry name" value="adh_short"/>
    <property type="match status" value="1"/>
</dbReference>
<dbReference type="FunFam" id="3.40.50.720:FF:000047">
    <property type="entry name" value="NADP-dependent L-serine/L-allo-threonine dehydrogenase"/>
    <property type="match status" value="1"/>
</dbReference>
<dbReference type="GO" id="GO:0016616">
    <property type="term" value="F:oxidoreductase activity, acting on the CH-OH group of donors, NAD or NADP as acceptor"/>
    <property type="evidence" value="ECO:0007669"/>
    <property type="project" value="UniProtKB-ARBA"/>
</dbReference>
<evidence type="ECO:0000256" key="1">
    <source>
        <dbReference type="ARBA" id="ARBA00006484"/>
    </source>
</evidence>
<dbReference type="PANTHER" id="PTHR43115:SF4">
    <property type="entry name" value="DEHYDROGENASE_REDUCTASE SDR FAMILY MEMBER 11"/>
    <property type="match status" value="1"/>
</dbReference>
<reference evidence="3" key="1">
    <citation type="submission" date="2020-03" db="EMBL/GenBank/DDBJ databases">
        <authorList>
            <person name="Chebbi M.A."/>
            <person name="Drezen J.M."/>
        </authorList>
    </citation>
    <scope>NUCLEOTIDE SEQUENCE</scope>
    <source>
        <tissue evidence="3">Whole body</tissue>
    </source>
</reference>
<evidence type="ECO:0000256" key="2">
    <source>
        <dbReference type="ARBA" id="ARBA00023002"/>
    </source>
</evidence>
<dbReference type="InterPro" id="IPR002347">
    <property type="entry name" value="SDR_fam"/>
</dbReference>
<comment type="similarity">
    <text evidence="1">Belongs to the short-chain dehydrogenases/reductases (SDR) family.</text>
</comment>
<evidence type="ECO:0000313" key="3">
    <source>
        <dbReference type="EMBL" id="KAG8038993.1"/>
    </source>
</evidence>
<name>A0A8J5R5A7_9HYME</name>
<dbReference type="EMBL" id="JAAOIC020000039">
    <property type="protein sequence ID" value="KAG8038993.1"/>
    <property type="molecule type" value="Genomic_DNA"/>
</dbReference>
<reference evidence="3" key="2">
    <citation type="submission" date="2021-04" db="EMBL/GenBank/DDBJ databases">
        <title>Genome-wide patterns of bracovirus chromosomal integration into multiple host tissues during parasitism.</title>
        <authorList>
            <person name="Chebbi M.A.C."/>
        </authorList>
    </citation>
    <scope>NUCLEOTIDE SEQUENCE</scope>
    <source>
        <tissue evidence="3">Whole body</tissue>
    </source>
</reference>
<evidence type="ECO:0000313" key="4">
    <source>
        <dbReference type="Proteomes" id="UP000729913"/>
    </source>
</evidence>
<gene>
    <name evidence="3" type="ORF">G9C98_003300</name>
</gene>